<protein>
    <recommendedName>
        <fullName evidence="4">Deoxyribose-phosphate aldolase</fullName>
    </recommendedName>
</protein>
<feature type="chain" id="PRO_5012567470" description="Deoxyribose-phosphate aldolase" evidence="1">
    <location>
        <begin position="21"/>
        <end position="248"/>
    </location>
</feature>
<organism evidence="2 3">
    <name type="scientific">Arenibacter palladensis</name>
    <dbReference type="NCBI Taxonomy" id="237373"/>
    <lineage>
        <taxon>Bacteria</taxon>
        <taxon>Pseudomonadati</taxon>
        <taxon>Bacteroidota</taxon>
        <taxon>Flavobacteriia</taxon>
        <taxon>Flavobacteriales</taxon>
        <taxon>Flavobacteriaceae</taxon>
        <taxon>Arenibacter</taxon>
    </lineage>
</organism>
<evidence type="ECO:0000313" key="2">
    <source>
        <dbReference type="EMBL" id="SHF97443.1"/>
    </source>
</evidence>
<accession>A0A1M5G142</accession>
<dbReference type="PROSITE" id="PS51257">
    <property type="entry name" value="PROKAR_LIPOPROTEIN"/>
    <property type="match status" value="1"/>
</dbReference>
<evidence type="ECO:0000256" key="1">
    <source>
        <dbReference type="SAM" id="SignalP"/>
    </source>
</evidence>
<evidence type="ECO:0000313" key="3">
    <source>
        <dbReference type="Proteomes" id="UP000184406"/>
    </source>
</evidence>
<dbReference type="RefSeq" id="WP_072864894.1">
    <property type="nucleotide sequence ID" value="NZ_FQUX01000010.1"/>
</dbReference>
<dbReference type="EMBL" id="FQUX01000010">
    <property type="protein sequence ID" value="SHF97443.1"/>
    <property type="molecule type" value="Genomic_DNA"/>
</dbReference>
<dbReference type="InterPro" id="IPR045444">
    <property type="entry name" value="DUF6503"/>
</dbReference>
<evidence type="ECO:0008006" key="4">
    <source>
        <dbReference type="Google" id="ProtNLM"/>
    </source>
</evidence>
<dbReference type="OrthoDB" id="982433at2"/>
<dbReference type="Pfam" id="PF20113">
    <property type="entry name" value="DUF6503"/>
    <property type="match status" value="1"/>
</dbReference>
<reference evidence="3" key="1">
    <citation type="submission" date="2016-11" db="EMBL/GenBank/DDBJ databases">
        <authorList>
            <person name="Varghese N."/>
            <person name="Submissions S."/>
        </authorList>
    </citation>
    <scope>NUCLEOTIDE SEQUENCE [LARGE SCALE GENOMIC DNA]</scope>
    <source>
        <strain evidence="3">DSM 17539</strain>
    </source>
</reference>
<keyword evidence="1" id="KW-0732">Signal</keyword>
<dbReference type="AlphaFoldDB" id="A0A1M5G142"/>
<name>A0A1M5G142_9FLAO</name>
<gene>
    <name evidence="2" type="ORF">SAMN03080594_11060</name>
</gene>
<proteinExistence type="predicted"/>
<dbReference type="Proteomes" id="UP000184406">
    <property type="component" value="Unassembled WGS sequence"/>
</dbReference>
<keyword evidence="3" id="KW-1185">Reference proteome</keyword>
<sequence length="248" mass="28766">MKVVTLITLVLLFFSCKEQARTTLSAQEIVDKSILVSGGEQYRTNDVYYKFRDYEYASEWQEGKRILKRIRLTDSTKVLDVKGSKGFNRFINDSLVPLTDSIANLYANSVNSVHYFAYLPYGLNDPAVNKELLGEVTVRDKEYYKVKVTFDQKDGGKDYEDIYLYWFNKETFKPDYLAYKFYVDGGGIRFRAAYNERYHGGIRFVDYENYAASLGDSAFYDVDVLYEKKKLKLLSKIELKDISVTASN</sequence>
<feature type="signal peptide" evidence="1">
    <location>
        <begin position="1"/>
        <end position="20"/>
    </location>
</feature>